<reference evidence="1" key="1">
    <citation type="submission" date="2018-11" db="EMBL/GenBank/DDBJ databases">
        <authorList>
            <consortium name="Pathogen Informatics"/>
        </authorList>
    </citation>
    <scope>NUCLEOTIDE SEQUENCE</scope>
</reference>
<sequence>MILWHACKRRFCAGECLIAARVGVFGRFDAKMIQRPCPHDMFAASLACRRDSSSGHFSSVLDAELPVPTARA</sequence>
<dbReference type="EMBL" id="CAAALY010012671">
    <property type="protein sequence ID" value="VEL11733.1"/>
    <property type="molecule type" value="Genomic_DNA"/>
</dbReference>
<accession>A0A3S5FCC9</accession>
<keyword evidence="2" id="KW-1185">Reference proteome</keyword>
<comment type="caution">
    <text evidence="1">The sequence shown here is derived from an EMBL/GenBank/DDBJ whole genome shotgun (WGS) entry which is preliminary data.</text>
</comment>
<proteinExistence type="predicted"/>
<dbReference type="Proteomes" id="UP000784294">
    <property type="component" value="Unassembled WGS sequence"/>
</dbReference>
<gene>
    <name evidence="1" type="ORF">PXEA_LOCUS5173</name>
</gene>
<evidence type="ECO:0000313" key="2">
    <source>
        <dbReference type="Proteomes" id="UP000784294"/>
    </source>
</evidence>
<name>A0A3S5FCC9_9PLAT</name>
<organism evidence="1 2">
    <name type="scientific">Protopolystoma xenopodis</name>
    <dbReference type="NCBI Taxonomy" id="117903"/>
    <lineage>
        <taxon>Eukaryota</taxon>
        <taxon>Metazoa</taxon>
        <taxon>Spiralia</taxon>
        <taxon>Lophotrochozoa</taxon>
        <taxon>Platyhelminthes</taxon>
        <taxon>Monogenea</taxon>
        <taxon>Polyopisthocotylea</taxon>
        <taxon>Polystomatidea</taxon>
        <taxon>Polystomatidae</taxon>
        <taxon>Protopolystoma</taxon>
    </lineage>
</organism>
<evidence type="ECO:0000313" key="1">
    <source>
        <dbReference type="EMBL" id="VEL11733.1"/>
    </source>
</evidence>
<protein>
    <submittedName>
        <fullName evidence="1">Uncharacterized protein</fullName>
    </submittedName>
</protein>
<dbReference type="AlphaFoldDB" id="A0A3S5FCC9"/>